<evidence type="ECO:0000313" key="7">
    <source>
        <dbReference type="WBParaSite" id="BXY_1524400.1"/>
    </source>
</evidence>
<keyword evidence="4" id="KW-0732">Signal</keyword>
<dbReference type="Pfam" id="PF00026">
    <property type="entry name" value="Asp"/>
    <property type="match status" value="1"/>
</dbReference>
<comment type="similarity">
    <text evidence="1 3">Belongs to the peptidase A1 family.</text>
</comment>
<feature type="chain" id="PRO_5009306455" evidence="4">
    <location>
        <begin position="22"/>
        <end position="396"/>
    </location>
</feature>
<dbReference type="PROSITE" id="PS51767">
    <property type="entry name" value="PEPTIDASE_A1"/>
    <property type="match status" value="1"/>
</dbReference>
<feature type="active site" evidence="2">
    <location>
        <position position="264"/>
    </location>
</feature>
<feature type="signal peptide" evidence="4">
    <location>
        <begin position="1"/>
        <end position="21"/>
    </location>
</feature>
<keyword evidence="3" id="KW-0064">Aspartyl protease</keyword>
<reference evidence="7" key="1">
    <citation type="submission" date="2016-11" db="UniProtKB">
        <authorList>
            <consortium name="WormBaseParasite"/>
        </authorList>
    </citation>
    <scope>IDENTIFICATION</scope>
</reference>
<dbReference type="SUPFAM" id="SSF50630">
    <property type="entry name" value="Acid proteases"/>
    <property type="match status" value="1"/>
</dbReference>
<dbReference type="PANTHER" id="PTHR47966:SF51">
    <property type="entry name" value="BETA-SITE APP-CLEAVING ENZYME, ISOFORM A-RELATED"/>
    <property type="match status" value="1"/>
</dbReference>
<evidence type="ECO:0000256" key="4">
    <source>
        <dbReference type="SAM" id="SignalP"/>
    </source>
</evidence>
<dbReference type="PROSITE" id="PS00141">
    <property type="entry name" value="ASP_PROTEASE"/>
    <property type="match status" value="1"/>
</dbReference>
<keyword evidence="3" id="KW-0645">Protease</keyword>
<keyword evidence="3" id="KW-0378">Hydrolase</keyword>
<dbReference type="WBParaSite" id="BXY_1524400.1">
    <property type="protein sequence ID" value="BXY_1524400.1"/>
    <property type="gene ID" value="BXY_1524400"/>
</dbReference>
<dbReference type="InterPro" id="IPR033121">
    <property type="entry name" value="PEPTIDASE_A1"/>
</dbReference>
<evidence type="ECO:0000259" key="5">
    <source>
        <dbReference type="PROSITE" id="PS51767"/>
    </source>
</evidence>
<sequence length="396" mass="44968">MLVLVRLALILPLYFYTAINANEINAVNNEDRMSTSAVTFQLPLENLLNVLYYARISIGSPPSTFRLAVDTGSHVTWVTKAGCKDSKNKNKTCRSPRFYEPQKSATAAFYDIHDTHDGYSLIYSDSTRVSLEHRKDEVILGYPIDGFRLKAPVPFAAAVMRSDSNYSRADGILGLSKKAFSPSFIENVLDDNFSQSVFTLYFRHCATETCVDSGHLTFGGFDYLHCEDDYEWIPADTSNGKWHIQVESFSVGSAVARNFTALSDSGTSRNYMPSEFLSAFYKELGAEKDGKYYFMRCDSTAEVEFTINGRQYSMAIQNFFFYLGILRGEEYCALATFDRNRWVFGTSMFREFCHVYDLKNERLGLAKIRKFNELYGVGKLWVTQSRVVQVGVRTFG</sequence>
<name>A0A1I7SQD4_BURXY</name>
<feature type="domain" description="Peptidase A1" evidence="5">
    <location>
        <begin position="52"/>
        <end position="366"/>
    </location>
</feature>
<dbReference type="PRINTS" id="PR00792">
    <property type="entry name" value="PEPSIN"/>
</dbReference>
<dbReference type="Gene3D" id="2.40.70.10">
    <property type="entry name" value="Acid Proteases"/>
    <property type="match status" value="2"/>
</dbReference>
<dbReference type="AlphaFoldDB" id="A0A1I7SQD4"/>
<feature type="active site" evidence="2">
    <location>
        <position position="70"/>
    </location>
</feature>
<evidence type="ECO:0000313" key="6">
    <source>
        <dbReference type="Proteomes" id="UP000095284"/>
    </source>
</evidence>
<evidence type="ECO:0000256" key="1">
    <source>
        <dbReference type="ARBA" id="ARBA00007447"/>
    </source>
</evidence>
<dbReference type="GO" id="GO:0004190">
    <property type="term" value="F:aspartic-type endopeptidase activity"/>
    <property type="evidence" value="ECO:0007669"/>
    <property type="project" value="UniProtKB-KW"/>
</dbReference>
<dbReference type="InterPro" id="IPR001461">
    <property type="entry name" value="Aspartic_peptidase_A1"/>
</dbReference>
<dbReference type="InterPro" id="IPR021109">
    <property type="entry name" value="Peptidase_aspartic_dom_sf"/>
</dbReference>
<proteinExistence type="inferred from homology"/>
<protein>
    <submittedName>
        <fullName evidence="7">Peptidase A1 domain-containing protein</fullName>
    </submittedName>
</protein>
<dbReference type="CDD" id="cd05471">
    <property type="entry name" value="pepsin_like"/>
    <property type="match status" value="1"/>
</dbReference>
<evidence type="ECO:0000256" key="2">
    <source>
        <dbReference type="PIRSR" id="PIRSR601461-1"/>
    </source>
</evidence>
<dbReference type="InterPro" id="IPR001969">
    <property type="entry name" value="Aspartic_peptidase_AS"/>
</dbReference>
<dbReference type="GO" id="GO:0006508">
    <property type="term" value="P:proteolysis"/>
    <property type="evidence" value="ECO:0007669"/>
    <property type="project" value="UniProtKB-KW"/>
</dbReference>
<organism evidence="6 7">
    <name type="scientific">Bursaphelenchus xylophilus</name>
    <name type="common">Pinewood nematode worm</name>
    <name type="synonym">Aphelenchoides xylophilus</name>
    <dbReference type="NCBI Taxonomy" id="6326"/>
    <lineage>
        <taxon>Eukaryota</taxon>
        <taxon>Metazoa</taxon>
        <taxon>Ecdysozoa</taxon>
        <taxon>Nematoda</taxon>
        <taxon>Chromadorea</taxon>
        <taxon>Rhabditida</taxon>
        <taxon>Tylenchina</taxon>
        <taxon>Tylenchomorpha</taxon>
        <taxon>Aphelenchoidea</taxon>
        <taxon>Aphelenchoididae</taxon>
        <taxon>Bursaphelenchus</taxon>
    </lineage>
</organism>
<dbReference type="Proteomes" id="UP000095284">
    <property type="component" value="Unplaced"/>
</dbReference>
<dbReference type="InterPro" id="IPR034164">
    <property type="entry name" value="Pepsin-like_dom"/>
</dbReference>
<dbReference type="PANTHER" id="PTHR47966">
    <property type="entry name" value="BETA-SITE APP-CLEAVING ENZYME, ISOFORM A-RELATED"/>
    <property type="match status" value="1"/>
</dbReference>
<accession>A0A1I7SQD4</accession>
<dbReference type="eggNOG" id="KOG1339">
    <property type="taxonomic scope" value="Eukaryota"/>
</dbReference>
<evidence type="ECO:0000256" key="3">
    <source>
        <dbReference type="RuleBase" id="RU000454"/>
    </source>
</evidence>